<keyword evidence="3 7" id="KW-0812">Transmembrane</keyword>
<name>A0A0C3H1Y3_OIDMZ</name>
<dbReference type="GO" id="GO:0016020">
    <property type="term" value="C:membrane"/>
    <property type="evidence" value="ECO:0007669"/>
    <property type="project" value="UniProtKB-SubCell"/>
</dbReference>
<dbReference type="EMBL" id="KN832882">
    <property type="protein sequence ID" value="KIM97404.1"/>
    <property type="molecule type" value="Genomic_DNA"/>
</dbReference>
<dbReference type="Pfam" id="PF07690">
    <property type="entry name" value="MFS_1"/>
    <property type="match status" value="1"/>
</dbReference>
<feature type="compositionally biased region" description="Polar residues" evidence="6">
    <location>
        <begin position="1"/>
        <end position="28"/>
    </location>
</feature>
<feature type="region of interest" description="Disordered" evidence="6">
    <location>
        <begin position="1"/>
        <end position="37"/>
    </location>
</feature>
<keyword evidence="5 7" id="KW-0472">Membrane</keyword>
<accession>A0A0C3H1Y3</accession>
<protein>
    <recommendedName>
        <fullName evidence="10">Major facilitator superfamily (MFS) profile domain-containing protein</fullName>
    </recommendedName>
</protein>
<feature type="transmembrane region" description="Helical" evidence="7">
    <location>
        <begin position="480"/>
        <end position="502"/>
    </location>
</feature>
<reference evidence="8 9" key="1">
    <citation type="submission" date="2014-04" db="EMBL/GenBank/DDBJ databases">
        <authorList>
            <consortium name="DOE Joint Genome Institute"/>
            <person name="Kuo A."/>
            <person name="Martino E."/>
            <person name="Perotto S."/>
            <person name="Kohler A."/>
            <person name="Nagy L.G."/>
            <person name="Floudas D."/>
            <person name="Copeland A."/>
            <person name="Barry K.W."/>
            <person name="Cichocki N."/>
            <person name="Veneault-Fourrey C."/>
            <person name="LaButti K."/>
            <person name="Lindquist E.A."/>
            <person name="Lipzen A."/>
            <person name="Lundell T."/>
            <person name="Morin E."/>
            <person name="Murat C."/>
            <person name="Sun H."/>
            <person name="Tunlid A."/>
            <person name="Henrissat B."/>
            <person name="Grigoriev I.V."/>
            <person name="Hibbett D.S."/>
            <person name="Martin F."/>
            <person name="Nordberg H.P."/>
            <person name="Cantor M.N."/>
            <person name="Hua S.X."/>
        </authorList>
    </citation>
    <scope>NUCLEOTIDE SEQUENCE [LARGE SCALE GENOMIC DNA]</scope>
    <source>
        <strain evidence="8 9">Zn</strain>
    </source>
</reference>
<feature type="transmembrane region" description="Helical" evidence="7">
    <location>
        <begin position="159"/>
        <end position="177"/>
    </location>
</feature>
<evidence type="ECO:0000256" key="3">
    <source>
        <dbReference type="ARBA" id="ARBA00022692"/>
    </source>
</evidence>
<evidence type="ECO:0008006" key="10">
    <source>
        <dbReference type="Google" id="ProtNLM"/>
    </source>
</evidence>
<dbReference type="InParanoid" id="A0A0C3H1Y3"/>
<keyword evidence="2" id="KW-0813">Transport</keyword>
<feature type="transmembrane region" description="Helical" evidence="7">
    <location>
        <begin position="250"/>
        <end position="272"/>
    </location>
</feature>
<dbReference type="GO" id="GO:0022857">
    <property type="term" value="F:transmembrane transporter activity"/>
    <property type="evidence" value="ECO:0007669"/>
    <property type="project" value="InterPro"/>
</dbReference>
<feature type="transmembrane region" description="Helical" evidence="7">
    <location>
        <begin position="320"/>
        <end position="341"/>
    </location>
</feature>
<dbReference type="PANTHER" id="PTHR43791">
    <property type="entry name" value="PERMEASE-RELATED"/>
    <property type="match status" value="1"/>
</dbReference>
<evidence type="ECO:0000256" key="2">
    <source>
        <dbReference type="ARBA" id="ARBA00022448"/>
    </source>
</evidence>
<feature type="transmembrane region" description="Helical" evidence="7">
    <location>
        <begin position="412"/>
        <end position="435"/>
    </location>
</feature>
<keyword evidence="9" id="KW-1185">Reference proteome</keyword>
<evidence type="ECO:0000256" key="1">
    <source>
        <dbReference type="ARBA" id="ARBA00004141"/>
    </source>
</evidence>
<keyword evidence="4 7" id="KW-1133">Transmembrane helix</keyword>
<dbReference type="SUPFAM" id="SSF103473">
    <property type="entry name" value="MFS general substrate transporter"/>
    <property type="match status" value="1"/>
</dbReference>
<evidence type="ECO:0000256" key="6">
    <source>
        <dbReference type="SAM" id="MobiDB-lite"/>
    </source>
</evidence>
<proteinExistence type="predicted"/>
<feature type="transmembrane region" description="Helical" evidence="7">
    <location>
        <begin position="387"/>
        <end position="406"/>
    </location>
</feature>
<evidence type="ECO:0000313" key="9">
    <source>
        <dbReference type="Proteomes" id="UP000054321"/>
    </source>
</evidence>
<dbReference type="InterPro" id="IPR036259">
    <property type="entry name" value="MFS_trans_sf"/>
</dbReference>
<dbReference type="InterPro" id="IPR011701">
    <property type="entry name" value="MFS"/>
</dbReference>
<dbReference type="Proteomes" id="UP000054321">
    <property type="component" value="Unassembled WGS sequence"/>
</dbReference>
<evidence type="ECO:0000256" key="4">
    <source>
        <dbReference type="ARBA" id="ARBA00022989"/>
    </source>
</evidence>
<dbReference type="OrthoDB" id="2985014at2759"/>
<feature type="transmembrane region" description="Helical" evidence="7">
    <location>
        <begin position="183"/>
        <end position="203"/>
    </location>
</feature>
<sequence length="541" mass="60444">MSHSENIGHSTLPDNEKPTFTSHSTESYPQEPAATEKHIHFVPRSEVPFDSSQDEITGYDPSLMRARALLSSEEEKRVIRKIDWRLIPLLSVMYMVKSIDFTNVNNARIMDLGTPRNIMSELHMTANQYNLVTTMYYIPYIVAEAPSNLLVKRVRPSVWQARILISWGITLCAHAAVTNRQGLYVVRFFLGLFEAGLWPGILLQLCYWYRPDEMALRIVLVTVLGNFSAVISGVLAFAFDGVDARGLSGWKWLILTEGLFTILLGIYTFFFLPDFPSTAAFLTTTEKSFIQARLPLNSPRASEAHFSFRELVTTLKDTRIWLFLFCWAFYTIGTTGLQFYQPTVIANLGFSTISKSQLLNIPPAIFSVILTLGFGVLSATGQVPQPAIPLFFMLVILACYAVLYTFPSTGAVYAATVIAGGFSTAWYVYTMMWPWRVQTTSGATGSAFAIAFANSYGQIGGAVGAQLFNSRYAPHYATSFGIAMGFVGAAIIMNLVTWAATWRVDVDTRRLKRVRVTAAKREEAVLDDVVIRGGSWWRVVR</sequence>
<evidence type="ECO:0000256" key="5">
    <source>
        <dbReference type="ARBA" id="ARBA00023136"/>
    </source>
</evidence>
<dbReference type="Gene3D" id="1.20.1250.20">
    <property type="entry name" value="MFS general substrate transporter like domains"/>
    <property type="match status" value="2"/>
</dbReference>
<organism evidence="8 9">
    <name type="scientific">Oidiodendron maius (strain Zn)</name>
    <dbReference type="NCBI Taxonomy" id="913774"/>
    <lineage>
        <taxon>Eukaryota</taxon>
        <taxon>Fungi</taxon>
        <taxon>Dikarya</taxon>
        <taxon>Ascomycota</taxon>
        <taxon>Pezizomycotina</taxon>
        <taxon>Leotiomycetes</taxon>
        <taxon>Leotiomycetes incertae sedis</taxon>
        <taxon>Myxotrichaceae</taxon>
        <taxon>Oidiodendron</taxon>
    </lineage>
</organism>
<dbReference type="PANTHER" id="PTHR43791:SF51">
    <property type="entry name" value="MAJOR FACILITATOR SUPERFAMILY (MFS) PROFILE DOMAIN-CONTAINING PROTEIN"/>
    <property type="match status" value="1"/>
</dbReference>
<feature type="transmembrane region" description="Helical" evidence="7">
    <location>
        <begin position="361"/>
        <end position="380"/>
    </location>
</feature>
<reference evidence="9" key="2">
    <citation type="submission" date="2015-01" db="EMBL/GenBank/DDBJ databases">
        <title>Evolutionary Origins and Diversification of the Mycorrhizal Mutualists.</title>
        <authorList>
            <consortium name="DOE Joint Genome Institute"/>
            <consortium name="Mycorrhizal Genomics Consortium"/>
            <person name="Kohler A."/>
            <person name="Kuo A."/>
            <person name="Nagy L.G."/>
            <person name="Floudas D."/>
            <person name="Copeland A."/>
            <person name="Barry K.W."/>
            <person name="Cichocki N."/>
            <person name="Veneault-Fourrey C."/>
            <person name="LaButti K."/>
            <person name="Lindquist E.A."/>
            <person name="Lipzen A."/>
            <person name="Lundell T."/>
            <person name="Morin E."/>
            <person name="Murat C."/>
            <person name="Riley R."/>
            <person name="Ohm R."/>
            <person name="Sun H."/>
            <person name="Tunlid A."/>
            <person name="Henrissat B."/>
            <person name="Grigoriev I.V."/>
            <person name="Hibbett D.S."/>
            <person name="Martin F."/>
        </authorList>
    </citation>
    <scope>NUCLEOTIDE SEQUENCE [LARGE SCALE GENOMIC DNA]</scope>
    <source>
        <strain evidence="9">Zn</strain>
    </source>
</reference>
<feature type="transmembrane region" description="Helical" evidence="7">
    <location>
        <begin position="447"/>
        <end position="468"/>
    </location>
</feature>
<gene>
    <name evidence="8" type="ORF">OIDMADRAFT_204140</name>
</gene>
<dbReference type="AlphaFoldDB" id="A0A0C3H1Y3"/>
<evidence type="ECO:0000256" key="7">
    <source>
        <dbReference type="SAM" id="Phobius"/>
    </source>
</evidence>
<feature type="transmembrane region" description="Helical" evidence="7">
    <location>
        <begin position="215"/>
        <end position="238"/>
    </location>
</feature>
<evidence type="ECO:0000313" key="8">
    <source>
        <dbReference type="EMBL" id="KIM97404.1"/>
    </source>
</evidence>
<dbReference type="FunFam" id="1.20.1250.20:FF:000018">
    <property type="entry name" value="MFS transporter permease"/>
    <property type="match status" value="1"/>
</dbReference>
<comment type="subcellular location">
    <subcellularLocation>
        <location evidence="1">Membrane</location>
        <topology evidence="1">Multi-pass membrane protein</topology>
    </subcellularLocation>
</comment>
<dbReference type="HOGENOM" id="CLU_001265_0_0_1"/>